<protein>
    <recommendedName>
        <fullName evidence="3">Ribosomal subunit interface protein</fullName>
    </recommendedName>
</protein>
<dbReference type="SUPFAM" id="SSF69754">
    <property type="entry name" value="Ribosome binding protein Y (YfiA homologue)"/>
    <property type="match status" value="1"/>
</dbReference>
<evidence type="ECO:0008006" key="3">
    <source>
        <dbReference type="Google" id="ProtNLM"/>
    </source>
</evidence>
<dbReference type="RefSeq" id="WP_252423191.1">
    <property type="nucleotide sequence ID" value="NZ_JAMWMR010000004.1"/>
</dbReference>
<gene>
    <name evidence="1" type="ORF">NGF19_07460</name>
</gene>
<dbReference type="InterPro" id="IPR036567">
    <property type="entry name" value="RHF-like"/>
</dbReference>
<reference evidence="1 2" key="1">
    <citation type="submission" date="2022-05" db="EMBL/GenBank/DDBJ databases">
        <title>Streptomyces sp. nov. RY43-2 isolated from soil of a peat swamp forest.</title>
        <authorList>
            <person name="Kanchanasin P."/>
            <person name="Tanasupawat S."/>
            <person name="Phongsopitanun W."/>
        </authorList>
    </citation>
    <scope>NUCLEOTIDE SEQUENCE [LARGE SCALE GENOMIC DNA]</scope>
    <source>
        <strain evidence="1 2">RY43-2</strain>
    </source>
</reference>
<dbReference type="EMBL" id="JAMWMR010000004">
    <property type="protein sequence ID" value="MCN9240633.1"/>
    <property type="molecule type" value="Genomic_DNA"/>
</dbReference>
<dbReference type="Gene3D" id="3.30.160.100">
    <property type="entry name" value="Ribosome hibernation promotion factor-like"/>
    <property type="match status" value="1"/>
</dbReference>
<keyword evidence="2" id="KW-1185">Reference proteome</keyword>
<evidence type="ECO:0000313" key="2">
    <source>
        <dbReference type="Proteomes" id="UP001523219"/>
    </source>
</evidence>
<proteinExistence type="predicted"/>
<organism evidence="1 2">
    <name type="scientific">Streptomyces macrolidinus</name>
    <dbReference type="NCBI Taxonomy" id="2952607"/>
    <lineage>
        <taxon>Bacteria</taxon>
        <taxon>Bacillati</taxon>
        <taxon>Actinomycetota</taxon>
        <taxon>Actinomycetes</taxon>
        <taxon>Kitasatosporales</taxon>
        <taxon>Streptomycetaceae</taxon>
        <taxon>Streptomyces</taxon>
    </lineage>
</organism>
<sequence>MTAKNTGTMVAVRVRAEGDVDAEALAYVQSKVDALLDRPGVPVADGEVRIAKAAAHHTARPWTAVAELVVRNTYVVVHAQEATAHELADRLQDRLRGQLTRVVHRYEAARRSATPPPWRRGEV</sequence>
<evidence type="ECO:0000313" key="1">
    <source>
        <dbReference type="EMBL" id="MCN9240633.1"/>
    </source>
</evidence>
<dbReference type="Proteomes" id="UP001523219">
    <property type="component" value="Unassembled WGS sequence"/>
</dbReference>
<accession>A0ABT0ZA45</accession>
<comment type="caution">
    <text evidence="1">The sequence shown here is derived from an EMBL/GenBank/DDBJ whole genome shotgun (WGS) entry which is preliminary data.</text>
</comment>
<name>A0ABT0ZA45_9ACTN</name>